<reference evidence="1" key="1">
    <citation type="submission" date="2018-05" db="EMBL/GenBank/DDBJ databases">
        <authorList>
            <person name="Lanie J.A."/>
            <person name="Ng W.-L."/>
            <person name="Kazmierczak K.M."/>
            <person name="Andrzejewski T.M."/>
            <person name="Davidsen T.M."/>
            <person name="Wayne K.J."/>
            <person name="Tettelin H."/>
            <person name="Glass J.I."/>
            <person name="Rusch D."/>
            <person name="Podicherti R."/>
            <person name="Tsui H.-C.T."/>
            <person name="Winkler M.E."/>
        </authorList>
    </citation>
    <scope>NUCLEOTIDE SEQUENCE</scope>
</reference>
<proteinExistence type="predicted"/>
<protein>
    <submittedName>
        <fullName evidence="1">Uncharacterized protein</fullName>
    </submittedName>
</protein>
<dbReference type="EMBL" id="UINC01145652">
    <property type="protein sequence ID" value="SVD35912.1"/>
    <property type="molecule type" value="Genomic_DNA"/>
</dbReference>
<gene>
    <name evidence="1" type="ORF">METZ01_LOCUS388766</name>
</gene>
<sequence>MKKAIEDRVFSIEVTYSAKDLNEISQWYINTVMPPIYKNYDLNKPEIAEMIEEEAVTTLMQLGSNQVMTEYLQNHIVVFTPEEAEEYIEGIINEEEE</sequence>
<name>A0A382UNZ0_9ZZZZ</name>
<organism evidence="1">
    <name type="scientific">marine metagenome</name>
    <dbReference type="NCBI Taxonomy" id="408172"/>
    <lineage>
        <taxon>unclassified sequences</taxon>
        <taxon>metagenomes</taxon>
        <taxon>ecological metagenomes</taxon>
    </lineage>
</organism>
<accession>A0A382UNZ0</accession>
<evidence type="ECO:0000313" key="1">
    <source>
        <dbReference type="EMBL" id="SVD35912.1"/>
    </source>
</evidence>
<dbReference type="AlphaFoldDB" id="A0A382UNZ0"/>